<proteinExistence type="predicted"/>
<name>A0A8C4XPX6_FALTI</name>
<dbReference type="Ensembl" id="ENSFTIT00000014091.1">
    <property type="protein sequence ID" value="ENSFTIP00000013511.1"/>
    <property type="gene ID" value="ENSFTIG00000009013.1"/>
</dbReference>
<sequence>MRVLLFQGEILFVCGDRRGRDIKKPCFCCLLTQHVVAPWSSLPLAAVKAENNRALSSVQPPPQRGPAQKTPACAMAVGSVFFP</sequence>
<organism evidence="1 2">
    <name type="scientific">Falco tinnunculus</name>
    <name type="common">Common kestrel</name>
    <dbReference type="NCBI Taxonomy" id="100819"/>
    <lineage>
        <taxon>Eukaryota</taxon>
        <taxon>Metazoa</taxon>
        <taxon>Chordata</taxon>
        <taxon>Craniata</taxon>
        <taxon>Vertebrata</taxon>
        <taxon>Euteleostomi</taxon>
        <taxon>Archelosauria</taxon>
        <taxon>Archosauria</taxon>
        <taxon>Dinosauria</taxon>
        <taxon>Saurischia</taxon>
        <taxon>Theropoda</taxon>
        <taxon>Coelurosauria</taxon>
        <taxon>Aves</taxon>
        <taxon>Neognathae</taxon>
        <taxon>Neoaves</taxon>
        <taxon>Telluraves</taxon>
        <taxon>Australaves</taxon>
        <taxon>Falconiformes</taxon>
        <taxon>Falconidae</taxon>
        <taxon>Falco</taxon>
    </lineage>
</organism>
<evidence type="ECO:0000313" key="2">
    <source>
        <dbReference type="Proteomes" id="UP000694562"/>
    </source>
</evidence>
<reference evidence="1" key="2">
    <citation type="submission" date="2025-09" db="UniProtKB">
        <authorList>
            <consortium name="Ensembl"/>
        </authorList>
    </citation>
    <scope>IDENTIFICATION</scope>
</reference>
<keyword evidence="2" id="KW-1185">Reference proteome</keyword>
<reference evidence="1" key="1">
    <citation type="submission" date="2025-08" db="UniProtKB">
        <authorList>
            <consortium name="Ensembl"/>
        </authorList>
    </citation>
    <scope>IDENTIFICATION</scope>
</reference>
<protein>
    <submittedName>
        <fullName evidence="1">Uncharacterized protein</fullName>
    </submittedName>
</protein>
<evidence type="ECO:0000313" key="1">
    <source>
        <dbReference type="Ensembl" id="ENSFTIP00000013511.1"/>
    </source>
</evidence>
<dbReference type="AlphaFoldDB" id="A0A8C4XPX6"/>
<accession>A0A8C4XPX6</accession>
<dbReference type="Proteomes" id="UP000694562">
    <property type="component" value="Unplaced"/>
</dbReference>